<dbReference type="PANTHER" id="PTHR34236">
    <property type="entry name" value="DIMETHYL SULFOXIDE REDUCTASE TRANSCRIPTIONAL ACTIVATOR"/>
    <property type="match status" value="1"/>
</dbReference>
<evidence type="ECO:0000259" key="3">
    <source>
        <dbReference type="Pfam" id="PF04967"/>
    </source>
</evidence>
<evidence type="ECO:0000313" key="5">
    <source>
        <dbReference type="EMBL" id="AXG10994.1"/>
    </source>
</evidence>
<feature type="domain" description="HTH bat-type" evidence="3">
    <location>
        <begin position="156"/>
        <end position="207"/>
    </location>
</feature>
<evidence type="ECO:0000256" key="2">
    <source>
        <dbReference type="ARBA" id="ARBA00023163"/>
    </source>
</evidence>
<dbReference type="AlphaFoldDB" id="A0A345EFM2"/>
<dbReference type="Proteomes" id="UP000252985">
    <property type="component" value="Chromosome"/>
</dbReference>
<name>A0A345EFM2_9EURY</name>
<reference evidence="5 6" key="1">
    <citation type="submission" date="2018-07" db="EMBL/GenBank/DDBJ databases">
        <title>Genome sequences of Haloplanus sp. CBA1112.</title>
        <authorList>
            <person name="Kim Y.B."/>
            <person name="Roh S.W."/>
        </authorList>
    </citation>
    <scope>NUCLEOTIDE SEQUENCE [LARGE SCALE GENOMIC DNA]</scope>
    <source>
        <strain evidence="5 6">CBA1112</strain>
    </source>
</reference>
<evidence type="ECO:0000256" key="1">
    <source>
        <dbReference type="ARBA" id="ARBA00023015"/>
    </source>
</evidence>
<dbReference type="RefSeq" id="WP_114606312.1">
    <property type="nucleotide sequence ID" value="NZ_CP031148.1"/>
</dbReference>
<protein>
    <submittedName>
        <fullName evidence="5">Bacterio-opsin activator</fullName>
    </submittedName>
</protein>
<gene>
    <name evidence="5" type="ORF">DU484_14680</name>
</gene>
<dbReference type="InterPro" id="IPR031803">
    <property type="entry name" value="BAT_GAF/HTH-assoc"/>
</dbReference>
<dbReference type="GeneID" id="37288248"/>
<keyword evidence="2" id="KW-0804">Transcription</keyword>
<keyword evidence="1" id="KW-0805">Transcription regulation</keyword>
<evidence type="ECO:0000313" key="6">
    <source>
        <dbReference type="Proteomes" id="UP000252985"/>
    </source>
</evidence>
<accession>A0A345EFM2</accession>
<organism evidence="5 6">
    <name type="scientific">Haloplanus rubicundus</name>
    <dbReference type="NCBI Taxonomy" id="1547898"/>
    <lineage>
        <taxon>Archaea</taxon>
        <taxon>Methanobacteriati</taxon>
        <taxon>Methanobacteriota</taxon>
        <taxon>Stenosarchaea group</taxon>
        <taxon>Halobacteria</taxon>
        <taxon>Halobacteriales</taxon>
        <taxon>Haloferacaceae</taxon>
        <taxon>Haloplanus</taxon>
    </lineage>
</organism>
<dbReference type="PANTHER" id="PTHR34236:SF1">
    <property type="entry name" value="DIMETHYL SULFOXIDE REDUCTASE TRANSCRIPTIONAL ACTIVATOR"/>
    <property type="match status" value="1"/>
</dbReference>
<dbReference type="InterPro" id="IPR007050">
    <property type="entry name" value="HTH_bacterioopsin"/>
</dbReference>
<feature type="domain" description="Bacterioopsin transcriptional activator GAF and HTH associated" evidence="4">
    <location>
        <begin position="3"/>
        <end position="125"/>
    </location>
</feature>
<dbReference type="Pfam" id="PF04967">
    <property type="entry name" value="HTH_10"/>
    <property type="match status" value="1"/>
</dbReference>
<sequence length="219" mass="24784">MSVVLEFSIPAREFTLGRVLAGPPAMHCELERIVPTGDMMMPFVWVTGDDHEAFAESVREHELVEELLILDAVGESALYRIEWTEVPTNLIDGIVRTDAVVLQALGNETWEFRLRFPDHDGLSAFHNFVVENDIPCHIERTYTLAETSKSGYRFDLSQEQREALLLALRRGYFATPSEVTLDELADELDITRQALSDRIRRGNEQLLRKVLLSAVDGLG</sequence>
<proteinExistence type="predicted"/>
<dbReference type="EMBL" id="CP031148">
    <property type="protein sequence ID" value="AXG10994.1"/>
    <property type="molecule type" value="Genomic_DNA"/>
</dbReference>
<dbReference type="Pfam" id="PF15915">
    <property type="entry name" value="BAT"/>
    <property type="match status" value="1"/>
</dbReference>
<dbReference type="KEGG" id="haq:DU484_14680"/>
<evidence type="ECO:0000259" key="4">
    <source>
        <dbReference type="Pfam" id="PF15915"/>
    </source>
</evidence>
<dbReference type="InterPro" id="IPR013324">
    <property type="entry name" value="RNA_pol_sigma_r3/r4-like"/>
</dbReference>
<dbReference type="SUPFAM" id="SSF88659">
    <property type="entry name" value="Sigma3 and sigma4 domains of RNA polymerase sigma factors"/>
    <property type="match status" value="1"/>
</dbReference>